<evidence type="ECO:0000313" key="2">
    <source>
        <dbReference type="Proteomes" id="UP000028341"/>
    </source>
</evidence>
<proteinExistence type="predicted"/>
<evidence type="ECO:0008006" key="3">
    <source>
        <dbReference type="Google" id="ProtNLM"/>
    </source>
</evidence>
<reference evidence="1 2" key="1">
    <citation type="submission" date="2014-02" db="EMBL/GenBank/DDBJ databases">
        <title>The genome announcement of Streptomyces toyocaensis NRRL15009.</title>
        <authorList>
            <person name="Hong H.-J."/>
            <person name="Kwun M.J."/>
        </authorList>
    </citation>
    <scope>NUCLEOTIDE SEQUENCE [LARGE SCALE GENOMIC DNA]</scope>
    <source>
        <strain evidence="1 2">NRRL 15009</strain>
    </source>
</reference>
<dbReference type="RefSeq" id="WP_037931776.1">
    <property type="nucleotide sequence ID" value="NZ_JBFADL010000005.1"/>
</dbReference>
<dbReference type="EMBL" id="JFCB01000007">
    <property type="protein sequence ID" value="KES07067.1"/>
    <property type="molecule type" value="Genomic_DNA"/>
</dbReference>
<dbReference type="AlphaFoldDB" id="A0A081XU44"/>
<protein>
    <recommendedName>
        <fullName evidence="3">Sialidase domain-containing protein</fullName>
    </recommendedName>
</protein>
<keyword evidence="2" id="KW-1185">Reference proteome</keyword>
<gene>
    <name evidence="1" type="ORF">BU52_10750</name>
</gene>
<comment type="caution">
    <text evidence="1">The sequence shown here is derived from an EMBL/GenBank/DDBJ whole genome shotgun (WGS) entry which is preliminary data.</text>
</comment>
<sequence>MTEESEAKREPVTLMTIRVSRDSGKTWEPERAYRSSDHLPALMTSAWPPCECWRHRAQREREETQTQQLLADVKARNRWSRNRPA</sequence>
<dbReference type="OrthoDB" id="4323700at2"/>
<organism evidence="1 2">
    <name type="scientific">Streptomyces toyocaensis</name>
    <dbReference type="NCBI Taxonomy" id="55952"/>
    <lineage>
        <taxon>Bacteria</taxon>
        <taxon>Bacillati</taxon>
        <taxon>Actinomycetota</taxon>
        <taxon>Actinomycetes</taxon>
        <taxon>Kitasatosporales</taxon>
        <taxon>Streptomycetaceae</taxon>
        <taxon>Streptomyces</taxon>
    </lineage>
</organism>
<accession>A0A081XU44</accession>
<dbReference type="Proteomes" id="UP000028341">
    <property type="component" value="Unassembled WGS sequence"/>
</dbReference>
<evidence type="ECO:0000313" key="1">
    <source>
        <dbReference type="EMBL" id="KES07067.1"/>
    </source>
</evidence>
<name>A0A081XU44_STRTO</name>